<dbReference type="GO" id="GO:0017116">
    <property type="term" value="F:single-stranded DNA helicase activity"/>
    <property type="evidence" value="ECO:0007669"/>
    <property type="project" value="TreeGrafter"/>
</dbReference>
<keyword evidence="2" id="KW-0547">Nucleotide-binding</keyword>
<dbReference type="PANTHER" id="PTHR13779">
    <property type="entry name" value="WERNER HELICASE-INTERACTING PROTEIN 1 FAMILY MEMBER"/>
    <property type="match status" value="1"/>
</dbReference>
<comment type="caution">
    <text evidence="6">The sequence shown here is derived from an EMBL/GenBank/DDBJ whole genome shotgun (WGS) entry which is preliminary data.</text>
</comment>
<dbReference type="CDD" id="cd00009">
    <property type="entry name" value="AAA"/>
    <property type="match status" value="1"/>
</dbReference>
<dbReference type="Pfam" id="PF00004">
    <property type="entry name" value="AAA"/>
    <property type="match status" value="1"/>
</dbReference>
<dbReference type="FunFam" id="3.40.50.300:FF:000345">
    <property type="entry name" value="AAA family ATPase"/>
    <property type="match status" value="1"/>
</dbReference>
<reference evidence="6" key="1">
    <citation type="submission" date="2020-11" db="EMBL/GenBank/DDBJ databases">
        <authorList>
            <consortium name="DOE Joint Genome Institute"/>
            <person name="Ahrendt S."/>
            <person name="Riley R."/>
            <person name="Andreopoulos W."/>
            <person name="Labutti K."/>
            <person name="Pangilinan J."/>
            <person name="Ruiz-Duenas F.J."/>
            <person name="Barrasa J.M."/>
            <person name="Sanchez-Garcia M."/>
            <person name="Camarero S."/>
            <person name="Miyauchi S."/>
            <person name="Serrano A."/>
            <person name="Linde D."/>
            <person name="Babiker R."/>
            <person name="Drula E."/>
            <person name="Ayuso-Fernandez I."/>
            <person name="Pacheco R."/>
            <person name="Padilla G."/>
            <person name="Ferreira P."/>
            <person name="Barriuso J."/>
            <person name="Kellner H."/>
            <person name="Castanera R."/>
            <person name="Alfaro M."/>
            <person name="Ramirez L."/>
            <person name="Pisabarro A.G."/>
            <person name="Kuo A."/>
            <person name="Tritt A."/>
            <person name="Lipzen A."/>
            <person name="He G."/>
            <person name="Yan M."/>
            <person name="Ng V."/>
            <person name="Cullen D."/>
            <person name="Martin F."/>
            <person name="Rosso M.-N."/>
            <person name="Henrissat B."/>
            <person name="Hibbett D."/>
            <person name="Martinez A.T."/>
            <person name="Grigoriev I.V."/>
        </authorList>
    </citation>
    <scope>NUCLEOTIDE SEQUENCE</scope>
    <source>
        <strain evidence="6">AH 40177</strain>
    </source>
</reference>
<evidence type="ECO:0000259" key="5">
    <source>
        <dbReference type="SMART" id="SM00382"/>
    </source>
</evidence>
<dbReference type="GO" id="GO:0000731">
    <property type="term" value="P:DNA synthesis involved in DNA repair"/>
    <property type="evidence" value="ECO:0007669"/>
    <property type="project" value="TreeGrafter"/>
</dbReference>
<feature type="compositionally biased region" description="Low complexity" evidence="4">
    <location>
        <begin position="207"/>
        <end position="233"/>
    </location>
</feature>
<keyword evidence="3" id="KW-0067">ATP-binding</keyword>
<dbReference type="InterPro" id="IPR003959">
    <property type="entry name" value="ATPase_AAA_core"/>
</dbReference>
<evidence type="ECO:0000256" key="2">
    <source>
        <dbReference type="ARBA" id="ARBA00022741"/>
    </source>
</evidence>
<dbReference type="EMBL" id="JADNRY010000035">
    <property type="protein sequence ID" value="KAF9071056.1"/>
    <property type="molecule type" value="Genomic_DNA"/>
</dbReference>
<dbReference type="Pfam" id="PF16193">
    <property type="entry name" value="AAA_assoc_2"/>
    <property type="match status" value="1"/>
</dbReference>
<dbReference type="Pfam" id="PF12002">
    <property type="entry name" value="MgsA_C"/>
    <property type="match status" value="1"/>
</dbReference>
<keyword evidence="7" id="KW-1185">Reference proteome</keyword>
<dbReference type="GO" id="GO:0006271">
    <property type="term" value="P:DNA strand elongation involved in DNA replication"/>
    <property type="evidence" value="ECO:0007669"/>
    <property type="project" value="UniProtKB-ARBA"/>
</dbReference>
<dbReference type="SMART" id="SM00382">
    <property type="entry name" value="AAA"/>
    <property type="match status" value="1"/>
</dbReference>
<proteinExistence type="inferred from homology"/>
<dbReference type="Proteomes" id="UP000772434">
    <property type="component" value="Unassembled WGS sequence"/>
</dbReference>
<sequence>MDSFQLINTPSPSKRQKISTNVAQAAPLAERLRPSLLAEFVGQPHLTQPGSALMNSITSGLMGSVIFWGPPGCGKTTLARLVAKQTDSIFKELSATIVGINEVRPIFEAAKNALQLTGRKTILFLDEVHRFNKSQQDIFLPYLEQGHIQLIGATTENPSFKLTGALLSRCRVFGLERLSDADIEEIVRRAINRLPLSLTVVEAESPSQDIISSSPQRSTPASSQTLSSSPAYSNSDEGSFSSSTLLPAYPHFTPRVLTSLTSLSTGDARTALSLLDVVLSAPQTTSEDKLIDNLRRSVSASFDRSGDSRYDMISALHKSVRGSDVDAAMYWLARMLSAGEDPLYVARRMVVCASEDIGLADNHALPLAMSTLQACQLIGMPECRINLAHLVAYLSEAPKSTRSYEAYNRAEKAAKRDLTLPVPLAVRNAPTSLMKDLGYAVGYKYNPSFAHPVHNTFLPPEIQGQQFMRQPGDIEDKIWDEAALKDWERERNNGKEWEGRSLSNMLQLG</sequence>
<dbReference type="OrthoDB" id="10265467at2759"/>
<dbReference type="SUPFAM" id="SSF52540">
    <property type="entry name" value="P-loop containing nucleoside triphosphate hydrolases"/>
    <property type="match status" value="1"/>
</dbReference>
<dbReference type="GO" id="GO:0016887">
    <property type="term" value="F:ATP hydrolysis activity"/>
    <property type="evidence" value="ECO:0007669"/>
    <property type="project" value="InterPro"/>
</dbReference>
<dbReference type="InterPro" id="IPR008921">
    <property type="entry name" value="DNA_pol3_clamp-load_cplx_C"/>
</dbReference>
<dbReference type="Gene3D" id="3.40.50.300">
    <property type="entry name" value="P-loop containing nucleotide triphosphate hydrolases"/>
    <property type="match status" value="1"/>
</dbReference>
<dbReference type="GO" id="GO:0008047">
    <property type="term" value="F:enzyme activator activity"/>
    <property type="evidence" value="ECO:0007669"/>
    <property type="project" value="TreeGrafter"/>
</dbReference>
<dbReference type="Gene3D" id="1.10.3710.10">
    <property type="entry name" value="DNA polymerase III clamp loader subunits, C-terminal domain"/>
    <property type="match status" value="1"/>
</dbReference>
<dbReference type="InterPro" id="IPR051314">
    <property type="entry name" value="AAA_ATPase_RarA/MGS1/WRNIP1"/>
</dbReference>
<evidence type="ECO:0000313" key="6">
    <source>
        <dbReference type="EMBL" id="KAF9071056.1"/>
    </source>
</evidence>
<dbReference type="InterPro" id="IPR027417">
    <property type="entry name" value="P-loop_NTPase"/>
</dbReference>
<evidence type="ECO:0000256" key="1">
    <source>
        <dbReference type="ARBA" id="ARBA00008959"/>
    </source>
</evidence>
<dbReference type="AlphaFoldDB" id="A0A9P5U9I5"/>
<keyword evidence="6" id="KW-0378">Hydrolase</keyword>
<dbReference type="GO" id="GO:0005634">
    <property type="term" value="C:nucleus"/>
    <property type="evidence" value="ECO:0007669"/>
    <property type="project" value="TreeGrafter"/>
</dbReference>
<dbReference type="SUPFAM" id="SSF48019">
    <property type="entry name" value="post-AAA+ oligomerization domain-like"/>
    <property type="match status" value="1"/>
</dbReference>
<feature type="region of interest" description="Disordered" evidence="4">
    <location>
        <begin position="207"/>
        <end position="235"/>
    </location>
</feature>
<dbReference type="GO" id="GO:0003677">
    <property type="term" value="F:DNA binding"/>
    <property type="evidence" value="ECO:0007669"/>
    <property type="project" value="InterPro"/>
</dbReference>
<protein>
    <submittedName>
        <fullName evidence="6">P-loop containing nucleoside triphosphate hydrolase protein</fullName>
    </submittedName>
</protein>
<evidence type="ECO:0000256" key="3">
    <source>
        <dbReference type="ARBA" id="ARBA00022840"/>
    </source>
</evidence>
<dbReference type="InterPro" id="IPR003593">
    <property type="entry name" value="AAA+_ATPase"/>
</dbReference>
<name>A0A9P5U9I5_9AGAR</name>
<dbReference type="Gene3D" id="1.20.272.10">
    <property type="match status" value="1"/>
</dbReference>
<dbReference type="PANTHER" id="PTHR13779:SF7">
    <property type="entry name" value="ATPASE WRNIP1"/>
    <property type="match status" value="1"/>
</dbReference>
<evidence type="ECO:0000256" key="4">
    <source>
        <dbReference type="SAM" id="MobiDB-lite"/>
    </source>
</evidence>
<feature type="domain" description="AAA+ ATPase" evidence="5">
    <location>
        <begin position="61"/>
        <end position="179"/>
    </location>
</feature>
<evidence type="ECO:0000313" key="7">
    <source>
        <dbReference type="Proteomes" id="UP000772434"/>
    </source>
</evidence>
<dbReference type="InterPro" id="IPR032423">
    <property type="entry name" value="AAA_assoc_2"/>
</dbReference>
<dbReference type="FunFam" id="1.20.272.10:FF:000001">
    <property type="entry name" value="Putative AAA family ATPase"/>
    <property type="match status" value="1"/>
</dbReference>
<comment type="similarity">
    <text evidence="1">Belongs to the AAA ATPase family. RarA/MGS1/WRNIP1 subfamily.</text>
</comment>
<dbReference type="InterPro" id="IPR021886">
    <property type="entry name" value="MgsA_C"/>
</dbReference>
<gene>
    <name evidence="6" type="ORF">BDP27DRAFT_1219663</name>
</gene>
<dbReference type="GO" id="GO:0005524">
    <property type="term" value="F:ATP binding"/>
    <property type="evidence" value="ECO:0007669"/>
    <property type="project" value="UniProtKB-KW"/>
</dbReference>
<accession>A0A9P5U9I5</accession>
<organism evidence="6 7">
    <name type="scientific">Rhodocollybia butyracea</name>
    <dbReference type="NCBI Taxonomy" id="206335"/>
    <lineage>
        <taxon>Eukaryota</taxon>
        <taxon>Fungi</taxon>
        <taxon>Dikarya</taxon>
        <taxon>Basidiomycota</taxon>
        <taxon>Agaricomycotina</taxon>
        <taxon>Agaricomycetes</taxon>
        <taxon>Agaricomycetidae</taxon>
        <taxon>Agaricales</taxon>
        <taxon>Marasmiineae</taxon>
        <taxon>Omphalotaceae</taxon>
        <taxon>Rhodocollybia</taxon>
    </lineage>
</organism>